<reference evidence="2" key="1">
    <citation type="journal article" date="2019" name="Sci. Rep.">
        <title>Draft genome of Tanacetum cinerariifolium, the natural source of mosquito coil.</title>
        <authorList>
            <person name="Yamashiro T."/>
            <person name="Shiraishi A."/>
            <person name="Satake H."/>
            <person name="Nakayama K."/>
        </authorList>
    </citation>
    <scope>NUCLEOTIDE SEQUENCE</scope>
</reference>
<feature type="region of interest" description="Disordered" evidence="1">
    <location>
        <begin position="102"/>
        <end position="197"/>
    </location>
</feature>
<name>A0A6L2MXQ1_TANCI</name>
<accession>A0A6L2MXQ1</accession>
<gene>
    <name evidence="2" type="ORF">Tci_050005</name>
</gene>
<protein>
    <submittedName>
        <fullName evidence="2">Uncharacterized protein</fullName>
    </submittedName>
</protein>
<comment type="caution">
    <text evidence="2">The sequence shown here is derived from an EMBL/GenBank/DDBJ whole genome shotgun (WGS) entry which is preliminary data.</text>
</comment>
<evidence type="ECO:0000256" key="1">
    <source>
        <dbReference type="SAM" id="MobiDB-lite"/>
    </source>
</evidence>
<feature type="compositionally biased region" description="Acidic residues" evidence="1">
    <location>
        <begin position="140"/>
        <end position="154"/>
    </location>
</feature>
<dbReference type="AlphaFoldDB" id="A0A6L2MXQ1"/>
<organism evidence="2">
    <name type="scientific">Tanacetum cinerariifolium</name>
    <name type="common">Dalmatian daisy</name>
    <name type="synonym">Chrysanthemum cinerariifolium</name>
    <dbReference type="NCBI Taxonomy" id="118510"/>
    <lineage>
        <taxon>Eukaryota</taxon>
        <taxon>Viridiplantae</taxon>
        <taxon>Streptophyta</taxon>
        <taxon>Embryophyta</taxon>
        <taxon>Tracheophyta</taxon>
        <taxon>Spermatophyta</taxon>
        <taxon>Magnoliopsida</taxon>
        <taxon>eudicotyledons</taxon>
        <taxon>Gunneridae</taxon>
        <taxon>Pentapetalae</taxon>
        <taxon>asterids</taxon>
        <taxon>campanulids</taxon>
        <taxon>Asterales</taxon>
        <taxon>Asteraceae</taxon>
        <taxon>Asteroideae</taxon>
        <taxon>Anthemideae</taxon>
        <taxon>Anthemidinae</taxon>
        <taxon>Tanacetum</taxon>
    </lineage>
</organism>
<dbReference type="EMBL" id="BKCJ010007590">
    <property type="protein sequence ID" value="GEU78027.1"/>
    <property type="molecule type" value="Genomic_DNA"/>
</dbReference>
<proteinExistence type="predicted"/>
<evidence type="ECO:0000313" key="2">
    <source>
        <dbReference type="EMBL" id="GEU78027.1"/>
    </source>
</evidence>
<feature type="compositionally biased region" description="Basic and acidic residues" evidence="1">
    <location>
        <begin position="165"/>
        <end position="179"/>
    </location>
</feature>
<sequence length="255" mass="30024">MSITKDQQQALDNVLVPREQRLRIRKYPPFEEEVLPFIRKLGHTRDIKLLIDVKIDTLHQPWRTFGTIFNKCLSEKESDAYKTYYAFASGKKIPKPKYVWPSTKEKTVQAPKTSPDEQIFWKSSDDKDDDEVSESKYDEDNADDEDDDDQDDDSEQTKLNNDGDDFVHPKFSTHDKEERQDEEDKEEACFNQRVHTPSYYESTDDEAYDEVTQSVNVKEENLDEEKINEEGDVNEMYNDVNINLERRDTEMKDAP</sequence>